<feature type="non-terminal residue" evidence="1">
    <location>
        <position position="24"/>
    </location>
</feature>
<name>A0A383CBB5_9ZZZZ</name>
<protein>
    <submittedName>
        <fullName evidence="1">Uncharacterized protein</fullName>
    </submittedName>
</protein>
<accession>A0A383CBB5</accession>
<dbReference type="AlphaFoldDB" id="A0A383CBB5"/>
<sequence>MSEAQKAVHAWISQFEEGYWPPLS</sequence>
<proteinExistence type="predicted"/>
<dbReference type="EMBL" id="UINC01207319">
    <property type="protein sequence ID" value="SVE29349.1"/>
    <property type="molecule type" value="Genomic_DNA"/>
</dbReference>
<organism evidence="1">
    <name type="scientific">marine metagenome</name>
    <dbReference type="NCBI Taxonomy" id="408172"/>
    <lineage>
        <taxon>unclassified sequences</taxon>
        <taxon>metagenomes</taxon>
        <taxon>ecological metagenomes</taxon>
    </lineage>
</organism>
<reference evidence="1" key="1">
    <citation type="submission" date="2018-05" db="EMBL/GenBank/DDBJ databases">
        <authorList>
            <person name="Lanie J.A."/>
            <person name="Ng W.-L."/>
            <person name="Kazmierczak K.M."/>
            <person name="Andrzejewski T.M."/>
            <person name="Davidsen T.M."/>
            <person name="Wayne K.J."/>
            <person name="Tettelin H."/>
            <person name="Glass J.I."/>
            <person name="Rusch D."/>
            <person name="Podicherti R."/>
            <person name="Tsui H.-C.T."/>
            <person name="Winkler M.E."/>
        </authorList>
    </citation>
    <scope>NUCLEOTIDE SEQUENCE</scope>
</reference>
<evidence type="ECO:0000313" key="1">
    <source>
        <dbReference type="EMBL" id="SVE29349.1"/>
    </source>
</evidence>
<gene>
    <name evidence="1" type="ORF">METZ01_LOCUS482203</name>
</gene>